<dbReference type="SMART" id="SM00244">
    <property type="entry name" value="PHB"/>
    <property type="match status" value="1"/>
</dbReference>
<dbReference type="EMBL" id="SSMQ01000057">
    <property type="protein sequence ID" value="TKC99390.1"/>
    <property type="molecule type" value="Genomic_DNA"/>
</dbReference>
<evidence type="ECO:0000256" key="3">
    <source>
        <dbReference type="ARBA" id="ARBA00007161"/>
    </source>
</evidence>
<keyword evidence="5 7" id="KW-0472">Membrane</keyword>
<dbReference type="Gene3D" id="3.30.479.30">
    <property type="entry name" value="Band 7 domain"/>
    <property type="match status" value="1"/>
</dbReference>
<evidence type="ECO:0000256" key="5">
    <source>
        <dbReference type="ARBA" id="ARBA00023136"/>
    </source>
</evidence>
<comment type="subcellular location">
    <subcellularLocation>
        <location evidence="2">Cell membrane</location>
    </subcellularLocation>
    <subcellularLocation>
        <location evidence="1">Membrane</location>
        <topology evidence="1">Single-pass membrane protein</topology>
    </subcellularLocation>
</comment>
<evidence type="ECO:0000256" key="6">
    <source>
        <dbReference type="SAM" id="Coils"/>
    </source>
</evidence>
<keyword evidence="6" id="KW-0175">Coiled coil</keyword>
<evidence type="ECO:0000256" key="7">
    <source>
        <dbReference type="SAM" id="Phobius"/>
    </source>
</evidence>
<keyword evidence="10" id="KW-1185">Reference proteome</keyword>
<organism evidence="9 10">
    <name type="scientific">Polyangium fumosum</name>
    <dbReference type="NCBI Taxonomy" id="889272"/>
    <lineage>
        <taxon>Bacteria</taxon>
        <taxon>Pseudomonadati</taxon>
        <taxon>Myxococcota</taxon>
        <taxon>Polyangia</taxon>
        <taxon>Polyangiales</taxon>
        <taxon>Polyangiaceae</taxon>
        <taxon>Polyangium</taxon>
    </lineage>
</organism>
<dbReference type="InterPro" id="IPR031905">
    <property type="entry name" value="Flotillin_C"/>
</dbReference>
<sequence length="724" mass="77774">MPQLFQKPEFQLFALGTVGFLVLLVAFFVTLAKFYRRCGADEALVRTGAGGNKVVIGGGITVYPILHQLLRVSLHSIKLSVERSGKNALVTRDKIKANVTTELYIKVEPIAEDVLAAARSFGERNFDEQAIGDLIEGKLTDALRSVSANQTFMELHGQRKQFAEHIQSTLSDELKKNGLTLENVSITALAMVPVKELDPQDVFDAEGLRAITDSVQSNAEQTTKIQREKELAIQLTNAEAKKRALTIEQDQKQAEADQARRVSEYAATQKAETAKAVYVQEQAQELAALEKRKATETARIQQEQAIAVAEAARQRGQREAQIAAEKAQQAAEIAKQREIEASMIEKEKVVQAAEVDRQKALETASIDKQKAVESAEIVKQQAVETARIAKQIAVTQSEEQAARAAALKAQAEAEQQQAMQGIITVEETAKANREKAIAVIKSEEDAQRSRIAAEREAFKLKLEAETQAAALKAHAEGEAAVKRAAAEGEIARAQGLAQARELEAQANANVMRKGAEADGDRVRISAEAKAQAASQEAQALIALAEATRKKGEAEADAKRKLVEAENAVATKFLLRDVAVKALDVLPAVTRELMTPARAISEIKVLQLQGTGGGAATNGEGAPSAPFGNVASPVLKTILEAGAAYPLLREMLAFSQVDERGLADKARSFLATLPTELRAVIDKDPELAKKLDDLGVARAASSGAGIQVHEVAPPTIPPAAPLPGE</sequence>
<dbReference type="PANTHER" id="PTHR13806:SF31">
    <property type="entry name" value="FLOTILLIN-LIKE PROTEIN 1-RELATED"/>
    <property type="match status" value="1"/>
</dbReference>
<reference evidence="9 10" key="1">
    <citation type="submission" date="2019-04" db="EMBL/GenBank/DDBJ databases">
        <authorList>
            <person name="Li Y."/>
            <person name="Wang J."/>
        </authorList>
    </citation>
    <scope>NUCLEOTIDE SEQUENCE [LARGE SCALE GENOMIC DNA]</scope>
    <source>
        <strain evidence="9 10">DSM 14668</strain>
    </source>
</reference>
<feature type="transmembrane region" description="Helical" evidence="7">
    <location>
        <begin position="12"/>
        <end position="35"/>
    </location>
</feature>
<proteinExistence type="inferred from homology"/>
<keyword evidence="7" id="KW-0812">Transmembrane</keyword>
<evidence type="ECO:0000256" key="2">
    <source>
        <dbReference type="ARBA" id="ARBA00004236"/>
    </source>
</evidence>
<comment type="similarity">
    <text evidence="3">Belongs to the band 7/mec-2 family. Flotillin subfamily.</text>
</comment>
<dbReference type="OrthoDB" id="9815577at2"/>
<comment type="caution">
    <text evidence="9">The sequence shown here is derived from an EMBL/GenBank/DDBJ whole genome shotgun (WGS) entry which is preliminary data.</text>
</comment>
<dbReference type="AlphaFoldDB" id="A0A4U1IXU7"/>
<dbReference type="GO" id="GO:0005886">
    <property type="term" value="C:plasma membrane"/>
    <property type="evidence" value="ECO:0007669"/>
    <property type="project" value="UniProtKB-SubCell"/>
</dbReference>
<keyword evidence="7" id="KW-1133">Transmembrane helix</keyword>
<evidence type="ECO:0000256" key="1">
    <source>
        <dbReference type="ARBA" id="ARBA00004167"/>
    </source>
</evidence>
<name>A0A4U1IXU7_9BACT</name>
<evidence type="ECO:0000256" key="4">
    <source>
        <dbReference type="ARBA" id="ARBA00022475"/>
    </source>
</evidence>
<keyword evidence="4" id="KW-1003">Cell membrane</keyword>
<feature type="coiled-coil region" evidence="6">
    <location>
        <begin position="228"/>
        <end position="337"/>
    </location>
</feature>
<accession>A0A4U1IXU7</accession>
<dbReference type="Proteomes" id="UP000309215">
    <property type="component" value="Unassembled WGS sequence"/>
</dbReference>
<evidence type="ECO:0000259" key="8">
    <source>
        <dbReference type="SMART" id="SM00244"/>
    </source>
</evidence>
<dbReference type="InterPro" id="IPR001107">
    <property type="entry name" value="Band_7"/>
</dbReference>
<dbReference type="CDD" id="cd03399">
    <property type="entry name" value="SPFH_flotillin"/>
    <property type="match status" value="1"/>
</dbReference>
<evidence type="ECO:0000313" key="9">
    <source>
        <dbReference type="EMBL" id="TKC99390.1"/>
    </source>
</evidence>
<gene>
    <name evidence="9" type="ORF">E8A74_38110</name>
</gene>
<dbReference type="InterPro" id="IPR036013">
    <property type="entry name" value="Band_7/SPFH_dom_sf"/>
</dbReference>
<dbReference type="RefSeq" id="WP_136934028.1">
    <property type="nucleotide sequence ID" value="NZ_SSMQ01000057.1"/>
</dbReference>
<dbReference type="SUPFAM" id="SSF117892">
    <property type="entry name" value="Band 7/SPFH domain"/>
    <property type="match status" value="1"/>
</dbReference>
<dbReference type="Pfam" id="PF15975">
    <property type="entry name" value="Flot"/>
    <property type="match status" value="1"/>
</dbReference>
<feature type="domain" description="Band 7" evidence="8">
    <location>
        <begin position="32"/>
        <end position="210"/>
    </location>
</feature>
<protein>
    <recommendedName>
        <fullName evidence="8">Band 7 domain-containing protein</fullName>
    </recommendedName>
</protein>
<dbReference type="PANTHER" id="PTHR13806">
    <property type="entry name" value="FLOTILLIN-RELATED"/>
    <property type="match status" value="1"/>
</dbReference>
<evidence type="ECO:0000313" key="10">
    <source>
        <dbReference type="Proteomes" id="UP000309215"/>
    </source>
</evidence>
<dbReference type="Pfam" id="PF01145">
    <property type="entry name" value="Band_7"/>
    <property type="match status" value="1"/>
</dbReference>
<dbReference type="InterPro" id="IPR027705">
    <property type="entry name" value="Flotillin_fam"/>
</dbReference>